<dbReference type="PRINTS" id="PR00081">
    <property type="entry name" value="GDHRDH"/>
</dbReference>
<comment type="similarity">
    <text evidence="2">Belongs to the short-chain dehydrogenases/reductases (SDR) family.</text>
</comment>
<protein>
    <submittedName>
        <fullName evidence="3">SDR family NAD(P)-dependent oxidoreductase</fullName>
    </submittedName>
</protein>
<reference evidence="3" key="1">
    <citation type="submission" date="2024-05" db="EMBL/GenBank/DDBJ databases">
        <title>Herbiconiux sp. A18JL235.</title>
        <authorList>
            <person name="Zhang G."/>
        </authorList>
    </citation>
    <scope>NUCLEOTIDE SEQUENCE</scope>
    <source>
        <strain evidence="3">A18JL235</strain>
    </source>
</reference>
<dbReference type="PANTHER" id="PTHR43157">
    <property type="entry name" value="PHOSPHATIDYLINOSITOL-GLYCAN BIOSYNTHESIS CLASS F PROTEIN-RELATED"/>
    <property type="match status" value="1"/>
</dbReference>
<dbReference type="Gene3D" id="3.40.50.720">
    <property type="entry name" value="NAD(P)-binding Rossmann-like Domain"/>
    <property type="match status" value="1"/>
</dbReference>
<dbReference type="AlphaFoldDB" id="A0AB39BL54"/>
<gene>
    <name evidence="3" type="ORF">ABFY20_08170</name>
</gene>
<sequence>MDRTIVVTGASDGIGAAAARAFAAQGERVVVVGRSPDKTRAVAEGIGAEHHLADFSRLEEVRDLADLLLERHERIDVLANNAGGIMGERTVTVDGYELTFQVNHLAPFLLTTLLLPRMLPVGGRVITTSSVAHRFGGTLDLDDLGSARRYSPERAYGASKLANILFTVELHRRYRADGLLSAAFHPGVVATGFSADSSTALRLLYRTGLSRFIRSPENGAETLLWLADGEEGVHWMSGGYYARRAPARCSKQSRDPALARGLWERSEQLTRPR</sequence>
<dbReference type="Pfam" id="PF00106">
    <property type="entry name" value="adh_short"/>
    <property type="match status" value="1"/>
</dbReference>
<dbReference type="PANTHER" id="PTHR43157:SF31">
    <property type="entry name" value="PHOSPHATIDYLINOSITOL-GLYCAN BIOSYNTHESIS CLASS F PROTEIN"/>
    <property type="match status" value="1"/>
</dbReference>
<evidence type="ECO:0000313" key="3">
    <source>
        <dbReference type="EMBL" id="XDI07061.1"/>
    </source>
</evidence>
<evidence type="ECO:0000256" key="1">
    <source>
        <dbReference type="ARBA" id="ARBA00023002"/>
    </source>
</evidence>
<dbReference type="EMBL" id="CP162511">
    <property type="protein sequence ID" value="XDI07061.1"/>
    <property type="molecule type" value="Genomic_DNA"/>
</dbReference>
<name>A0AB39BL54_9MICO</name>
<proteinExistence type="inferred from homology"/>
<dbReference type="InterPro" id="IPR002347">
    <property type="entry name" value="SDR_fam"/>
</dbReference>
<accession>A0AB39BL54</accession>
<organism evidence="3">
    <name type="scientific">Herbiconiux sp. A18JL235</name>
    <dbReference type="NCBI Taxonomy" id="3152363"/>
    <lineage>
        <taxon>Bacteria</taxon>
        <taxon>Bacillati</taxon>
        <taxon>Actinomycetota</taxon>
        <taxon>Actinomycetes</taxon>
        <taxon>Micrococcales</taxon>
        <taxon>Microbacteriaceae</taxon>
        <taxon>Herbiconiux</taxon>
    </lineage>
</organism>
<keyword evidence="1" id="KW-0560">Oxidoreductase</keyword>
<dbReference type="PRINTS" id="PR00080">
    <property type="entry name" value="SDRFAMILY"/>
</dbReference>
<dbReference type="RefSeq" id="WP_368499437.1">
    <property type="nucleotide sequence ID" value="NZ_CP162511.1"/>
</dbReference>
<evidence type="ECO:0000256" key="2">
    <source>
        <dbReference type="RuleBase" id="RU000363"/>
    </source>
</evidence>
<dbReference type="InterPro" id="IPR036291">
    <property type="entry name" value="NAD(P)-bd_dom_sf"/>
</dbReference>
<dbReference type="SUPFAM" id="SSF51735">
    <property type="entry name" value="NAD(P)-binding Rossmann-fold domains"/>
    <property type="match status" value="1"/>
</dbReference>
<dbReference type="GO" id="GO:0016491">
    <property type="term" value="F:oxidoreductase activity"/>
    <property type="evidence" value="ECO:0007669"/>
    <property type="project" value="UniProtKB-KW"/>
</dbReference>